<evidence type="ECO:0000256" key="7">
    <source>
        <dbReference type="ARBA" id="ARBA00041563"/>
    </source>
</evidence>
<comment type="catalytic activity">
    <reaction evidence="5">
        <text>a uridine in tRNA = a pseudouridine in tRNA</text>
        <dbReference type="Rhea" id="RHEA:54572"/>
        <dbReference type="Rhea" id="RHEA-COMP:13339"/>
        <dbReference type="Rhea" id="RHEA-COMP:13934"/>
        <dbReference type="ChEBI" id="CHEBI:65314"/>
        <dbReference type="ChEBI" id="CHEBI:65315"/>
    </reaction>
</comment>
<protein>
    <recommendedName>
        <fullName evidence="6">Pseudouridylate synthase RPUSD4, mitochondrial</fullName>
    </recommendedName>
    <alternativeName>
        <fullName evidence="7">RNA pseudouridylate synthase domain-containing protein 4</fullName>
    </alternativeName>
</protein>
<dbReference type="PANTHER" id="PTHR21600:SF83">
    <property type="entry name" value="PSEUDOURIDYLATE SYNTHASE RPUSD4, MITOCHONDRIAL"/>
    <property type="match status" value="1"/>
</dbReference>
<dbReference type="InterPro" id="IPR050188">
    <property type="entry name" value="RluA_PseudoU_synthase"/>
</dbReference>
<dbReference type="Gene3D" id="3.30.2350.10">
    <property type="entry name" value="Pseudouridine synthase"/>
    <property type="match status" value="1"/>
</dbReference>
<proteinExistence type="inferred from homology"/>
<evidence type="ECO:0000256" key="2">
    <source>
        <dbReference type="ARBA" id="ARBA00001896"/>
    </source>
</evidence>
<evidence type="ECO:0000256" key="1">
    <source>
        <dbReference type="ARBA" id="ARBA00001166"/>
    </source>
</evidence>
<organism evidence="9 10">
    <name type="scientific">Syphacia muris</name>
    <dbReference type="NCBI Taxonomy" id="451379"/>
    <lineage>
        <taxon>Eukaryota</taxon>
        <taxon>Metazoa</taxon>
        <taxon>Ecdysozoa</taxon>
        <taxon>Nematoda</taxon>
        <taxon>Chromadorea</taxon>
        <taxon>Rhabditida</taxon>
        <taxon>Spirurina</taxon>
        <taxon>Oxyuridomorpha</taxon>
        <taxon>Oxyuroidea</taxon>
        <taxon>Oxyuridae</taxon>
        <taxon>Syphacia</taxon>
    </lineage>
</organism>
<dbReference type="STRING" id="451379.A0A158R4L4"/>
<keyword evidence="9" id="KW-1185">Reference proteome</keyword>
<dbReference type="CDD" id="cd02869">
    <property type="entry name" value="PseudoU_synth_RluA_like"/>
    <property type="match status" value="1"/>
</dbReference>
<dbReference type="AlphaFoldDB" id="A0A158R4L4"/>
<evidence type="ECO:0000313" key="9">
    <source>
        <dbReference type="Proteomes" id="UP000046393"/>
    </source>
</evidence>
<comment type="catalytic activity">
    <reaction evidence="2">
        <text>uridine in 5S rRNA = pseudouridine in 5S rRNA</text>
        <dbReference type="Rhea" id="RHEA:47036"/>
        <dbReference type="Rhea" id="RHEA-COMP:11730"/>
        <dbReference type="Rhea" id="RHEA-COMP:11731"/>
        <dbReference type="ChEBI" id="CHEBI:65314"/>
        <dbReference type="ChEBI" id="CHEBI:65315"/>
    </reaction>
</comment>
<dbReference type="WBParaSite" id="SMUV_0000370201-mRNA-1">
    <property type="protein sequence ID" value="SMUV_0000370201-mRNA-1"/>
    <property type="gene ID" value="SMUV_0000370201"/>
</dbReference>
<feature type="domain" description="Pseudouridine synthase RsuA/RluA-like" evidence="8">
    <location>
        <begin position="200"/>
        <end position="366"/>
    </location>
</feature>
<evidence type="ECO:0000259" key="8">
    <source>
        <dbReference type="Pfam" id="PF00849"/>
    </source>
</evidence>
<comment type="similarity">
    <text evidence="3">Belongs to the pseudouridine synthase RluA family.</text>
</comment>
<comment type="catalytic activity">
    <reaction evidence="1">
        <text>a uridine in mRNA = a pseudouridine in mRNA</text>
        <dbReference type="Rhea" id="RHEA:56644"/>
        <dbReference type="Rhea" id="RHEA-COMP:14658"/>
        <dbReference type="Rhea" id="RHEA-COMP:14659"/>
        <dbReference type="ChEBI" id="CHEBI:65314"/>
        <dbReference type="ChEBI" id="CHEBI:65315"/>
    </reaction>
</comment>
<dbReference type="Pfam" id="PF00849">
    <property type="entry name" value="PseudoU_synth_2"/>
    <property type="match status" value="1"/>
</dbReference>
<name>A0A158R4L4_9BILA</name>
<dbReference type="GO" id="GO:0009982">
    <property type="term" value="F:pseudouridine synthase activity"/>
    <property type="evidence" value="ECO:0007669"/>
    <property type="project" value="InterPro"/>
</dbReference>
<dbReference type="GO" id="GO:0001522">
    <property type="term" value="P:pseudouridine synthesis"/>
    <property type="evidence" value="ECO:0007669"/>
    <property type="project" value="InterPro"/>
</dbReference>
<keyword evidence="4" id="KW-0413">Isomerase</keyword>
<reference evidence="10" key="1">
    <citation type="submission" date="2016-04" db="UniProtKB">
        <authorList>
            <consortium name="WormBaseParasite"/>
        </authorList>
    </citation>
    <scope>IDENTIFICATION</scope>
</reference>
<evidence type="ECO:0000256" key="5">
    <source>
        <dbReference type="ARBA" id="ARBA00036943"/>
    </source>
</evidence>
<evidence type="ECO:0000313" key="10">
    <source>
        <dbReference type="WBParaSite" id="SMUV_0000370201-mRNA-1"/>
    </source>
</evidence>
<dbReference type="GO" id="GO:0003723">
    <property type="term" value="F:RNA binding"/>
    <property type="evidence" value="ECO:0007669"/>
    <property type="project" value="InterPro"/>
</dbReference>
<dbReference type="PANTHER" id="PTHR21600">
    <property type="entry name" value="MITOCHONDRIAL RNA PSEUDOURIDINE SYNTHASE"/>
    <property type="match status" value="1"/>
</dbReference>
<sequence>MTVNDDDFFGIQQYEAAASYDPDDSDALKHNCSTKEVGTNFIEKQYFSDSSSEFAKTDHSRNSSNISVCEIEKRRNNYTDSETAVRMPSTSVPSNSESGFIEDCDEDGKLFLNELGSCNTNTSAKIELRTKGKILKSKKKIGELAFCIENEECIVGEGLDAILSRIPAVWKMSYEELLDFMSARVLHNDTLFFSGIFSDNFIAFDKPYSLPFASAPKNSLQFDRLLKKLKERFSPETQYLRVVKTLDKHVTGVLLFAKYEEAAYKKIVDMYRSGLMEQNYRAILSAIPHDDEATINIPLRKTVRVGDVMMRPVLPNQTAKDILYATTEYKVLADNRVSSHVRCIVKNGTCTDFVLLDCTHQIRSHFGLGIGCPILGEKKYLAKNPYWKQRINPQIMRYLDLTGNQHHRLPLYLHCQEVFIPFQSRFFPAVSIKAPIPEYFLYTLKKLRLLRK</sequence>
<dbReference type="SUPFAM" id="SSF55120">
    <property type="entry name" value="Pseudouridine synthase"/>
    <property type="match status" value="1"/>
</dbReference>
<evidence type="ECO:0000256" key="6">
    <source>
        <dbReference type="ARBA" id="ARBA00039953"/>
    </source>
</evidence>
<accession>A0A158R4L4</accession>
<dbReference type="InterPro" id="IPR006145">
    <property type="entry name" value="PsdUridine_synth_RsuA/RluA"/>
</dbReference>
<dbReference type="Proteomes" id="UP000046393">
    <property type="component" value="Unplaced"/>
</dbReference>
<evidence type="ECO:0000256" key="3">
    <source>
        <dbReference type="ARBA" id="ARBA00010876"/>
    </source>
</evidence>
<dbReference type="InterPro" id="IPR020103">
    <property type="entry name" value="PsdUridine_synth_cat_dom_sf"/>
</dbReference>
<evidence type="ECO:0000256" key="4">
    <source>
        <dbReference type="ARBA" id="ARBA00023235"/>
    </source>
</evidence>